<feature type="transmembrane region" description="Helical" evidence="1">
    <location>
        <begin position="433"/>
        <end position="456"/>
    </location>
</feature>
<dbReference type="Proteomes" id="UP000198558">
    <property type="component" value="Unassembled WGS sequence"/>
</dbReference>
<sequence>MLKSLIKIRLQGIFMRTMRGSKKQKITAGKIFFMLAIFAYIAVVFGMMFGYMFNEILKPFTMIGYEWLYFGIMAILVVVLCFIGSVFTTQQEIYGAKDNELLLSMPIKTKDILLSRIFVILILNYLYEALVALPCMVTYFTQVPFDFIKFLFFIIVIITLPLLALALSCTFGWIMAMIMKRIKNKTIITMIISLGFLGAYFYIINKLPDYLVTLVANGQSIGDAIKNTLFPIYHLAIAISEKNLISLLIYLLSVLIPFAIVIYLLSKNFISIVTSKSPSKKVKLKDSDIKYSSQKMALFKRELKHFTSNPMIMLNAALGVAFTVLIAGMLLVKGVEVVDLLAVIPLQYKNMIDEYIVALLCIAVIGTSSLNIISAGLISLEGNRLWIIKSLPIKTIDILHSKLFLHLALCIPPGLIFSIIGSIVFSLNIVDSIIVVLVPVAFTVFEALFGLIVNLWKPKFDWVNETVVVKQSASVMITLFSTMALVIMIGICYFSFLSEFMNVKTYVYTCLGVFILVDLGFYYLLKTWGVRRFEEL</sequence>
<keyword evidence="1" id="KW-1133">Transmembrane helix</keyword>
<dbReference type="RefSeq" id="WP_092354676.1">
    <property type="nucleotide sequence ID" value="NZ_FOIN01000023.1"/>
</dbReference>
<feature type="transmembrane region" description="Helical" evidence="1">
    <location>
        <begin position="311"/>
        <end position="335"/>
    </location>
</feature>
<feature type="transmembrane region" description="Helical" evidence="1">
    <location>
        <begin position="403"/>
        <end position="427"/>
    </location>
</feature>
<evidence type="ECO:0000313" key="2">
    <source>
        <dbReference type="EMBL" id="SET63112.1"/>
    </source>
</evidence>
<dbReference type="EMBL" id="FOIN01000023">
    <property type="protein sequence ID" value="SET63112.1"/>
    <property type="molecule type" value="Genomic_DNA"/>
</dbReference>
<feature type="transmembrane region" description="Helical" evidence="1">
    <location>
        <begin position="477"/>
        <end position="500"/>
    </location>
</feature>
<name>A0A1I0FXL8_9FIRM</name>
<keyword evidence="1" id="KW-0812">Transmembrane</keyword>
<gene>
    <name evidence="2" type="ORF">SAMN04489758_12325</name>
</gene>
<feature type="transmembrane region" description="Helical" evidence="1">
    <location>
        <begin position="31"/>
        <end position="52"/>
    </location>
</feature>
<feature type="transmembrane region" description="Helical" evidence="1">
    <location>
        <begin position="506"/>
        <end position="525"/>
    </location>
</feature>
<keyword evidence="1" id="KW-0472">Membrane</keyword>
<feature type="transmembrane region" description="Helical" evidence="1">
    <location>
        <begin position="244"/>
        <end position="266"/>
    </location>
</feature>
<feature type="transmembrane region" description="Helical" evidence="1">
    <location>
        <begin position="117"/>
        <end position="141"/>
    </location>
</feature>
<feature type="transmembrane region" description="Helical" evidence="1">
    <location>
        <begin position="355"/>
        <end position="382"/>
    </location>
</feature>
<dbReference type="OrthoDB" id="138672at2"/>
<evidence type="ECO:0000256" key="1">
    <source>
        <dbReference type="SAM" id="Phobius"/>
    </source>
</evidence>
<reference evidence="3" key="1">
    <citation type="submission" date="2016-10" db="EMBL/GenBank/DDBJ databases">
        <authorList>
            <person name="Varghese N."/>
            <person name="Submissions S."/>
        </authorList>
    </citation>
    <scope>NUCLEOTIDE SEQUENCE [LARGE SCALE GENOMIC DNA]</scope>
    <source>
        <strain evidence="3">DSM 1551</strain>
    </source>
</reference>
<keyword evidence="3" id="KW-1185">Reference proteome</keyword>
<dbReference type="GeneID" id="78288803"/>
<dbReference type="AlphaFoldDB" id="A0A1I0FXL8"/>
<accession>A0A1I0FXL8</accession>
<feature type="transmembrane region" description="Helical" evidence="1">
    <location>
        <begin position="186"/>
        <end position="204"/>
    </location>
</feature>
<proteinExistence type="predicted"/>
<feature type="transmembrane region" description="Helical" evidence="1">
    <location>
        <begin position="67"/>
        <end position="87"/>
    </location>
</feature>
<feature type="transmembrane region" description="Helical" evidence="1">
    <location>
        <begin position="147"/>
        <end position="174"/>
    </location>
</feature>
<protein>
    <submittedName>
        <fullName evidence="2">ABC-2 type transport system permease protein</fullName>
    </submittedName>
</protein>
<organism evidence="2 3">
    <name type="scientific">Thomasclavelia cocleata</name>
    <dbReference type="NCBI Taxonomy" id="69824"/>
    <lineage>
        <taxon>Bacteria</taxon>
        <taxon>Bacillati</taxon>
        <taxon>Bacillota</taxon>
        <taxon>Erysipelotrichia</taxon>
        <taxon>Erysipelotrichales</taxon>
        <taxon>Coprobacillaceae</taxon>
        <taxon>Thomasclavelia</taxon>
    </lineage>
</organism>
<evidence type="ECO:0000313" key="3">
    <source>
        <dbReference type="Proteomes" id="UP000198558"/>
    </source>
</evidence>